<dbReference type="Pfam" id="PF01810">
    <property type="entry name" value="LysE"/>
    <property type="match status" value="1"/>
</dbReference>
<sequence length="217" mass="23190">MISLSLLLTYIAAVFVISGTPGPNMLLAMTQGIRYGWRHALPTMLGAVAGVLLILCISMTGLGALLKASQTLFTIVKWLGAAYLIYLGIKMWMEKITDEPMTQPTDSAPAQPKTLPSLTQRISTGFAVALSNPKAILFGLAFFPQFIDAKAALLPQAATLLTIFALIELSWMLVYATGGTWLSGFLASPKNMLRFNRTSGSAFILAGIGLGVFGKSQ</sequence>
<proteinExistence type="inferred from homology"/>
<accession>A0A8J3CLZ4</accession>
<organism evidence="8 9">
    <name type="scientific">Formosimonas limnophila</name>
    <dbReference type="NCBI Taxonomy" id="1384487"/>
    <lineage>
        <taxon>Bacteria</taxon>
        <taxon>Pseudomonadati</taxon>
        <taxon>Pseudomonadota</taxon>
        <taxon>Betaproteobacteria</taxon>
        <taxon>Burkholderiales</taxon>
        <taxon>Burkholderiaceae</taxon>
        <taxon>Formosimonas</taxon>
    </lineage>
</organism>
<keyword evidence="8" id="KW-0282">Flagellum</keyword>
<comment type="caution">
    <text evidence="8">The sequence shown here is derived from an EMBL/GenBank/DDBJ whole genome shotgun (WGS) entry which is preliminary data.</text>
</comment>
<keyword evidence="3" id="KW-1003">Cell membrane</keyword>
<feature type="transmembrane region" description="Helical" evidence="7">
    <location>
        <begin position="152"/>
        <end position="175"/>
    </location>
</feature>
<keyword evidence="8" id="KW-0966">Cell projection</keyword>
<evidence type="ECO:0000256" key="1">
    <source>
        <dbReference type="ARBA" id="ARBA00004651"/>
    </source>
</evidence>
<feature type="transmembrane region" description="Helical" evidence="7">
    <location>
        <begin position="122"/>
        <end position="143"/>
    </location>
</feature>
<dbReference type="GO" id="GO:0042970">
    <property type="term" value="F:homoserine transmembrane transporter activity"/>
    <property type="evidence" value="ECO:0007669"/>
    <property type="project" value="TreeGrafter"/>
</dbReference>
<dbReference type="PANTHER" id="PTHR30086">
    <property type="entry name" value="ARGININE EXPORTER PROTEIN ARGO"/>
    <property type="match status" value="1"/>
</dbReference>
<feature type="transmembrane region" description="Helical" evidence="7">
    <location>
        <begin position="72"/>
        <end position="93"/>
    </location>
</feature>
<dbReference type="Proteomes" id="UP000614287">
    <property type="component" value="Unassembled WGS sequence"/>
</dbReference>
<keyword evidence="8" id="KW-0969">Cilium</keyword>
<feature type="transmembrane region" description="Helical" evidence="7">
    <location>
        <begin position="195"/>
        <end position="214"/>
    </location>
</feature>
<dbReference type="GO" id="GO:0005886">
    <property type="term" value="C:plasma membrane"/>
    <property type="evidence" value="ECO:0007669"/>
    <property type="project" value="UniProtKB-SubCell"/>
</dbReference>
<feature type="transmembrane region" description="Helical" evidence="7">
    <location>
        <begin position="43"/>
        <end position="65"/>
    </location>
</feature>
<dbReference type="InterPro" id="IPR001123">
    <property type="entry name" value="LeuE-type"/>
</dbReference>
<name>A0A8J3CLZ4_9BURK</name>
<evidence type="ECO:0000256" key="7">
    <source>
        <dbReference type="SAM" id="Phobius"/>
    </source>
</evidence>
<keyword evidence="6 7" id="KW-0472">Membrane</keyword>
<dbReference type="PIRSF" id="PIRSF006324">
    <property type="entry name" value="LeuE"/>
    <property type="match status" value="1"/>
</dbReference>
<keyword evidence="5 7" id="KW-1133">Transmembrane helix</keyword>
<evidence type="ECO:0000256" key="6">
    <source>
        <dbReference type="ARBA" id="ARBA00023136"/>
    </source>
</evidence>
<protein>
    <submittedName>
        <fullName evidence="8">Flagellar biosynthesis protein FlgM</fullName>
    </submittedName>
</protein>
<dbReference type="RefSeq" id="WP_189491332.1">
    <property type="nucleotide sequence ID" value="NZ_BMZG01000003.1"/>
</dbReference>
<comment type="similarity">
    <text evidence="2">Belongs to the Rht family.</text>
</comment>
<evidence type="ECO:0000256" key="3">
    <source>
        <dbReference type="ARBA" id="ARBA00022475"/>
    </source>
</evidence>
<comment type="subcellular location">
    <subcellularLocation>
        <location evidence="1">Cell membrane</location>
        <topology evidence="1">Multi-pass membrane protein</topology>
    </subcellularLocation>
</comment>
<dbReference type="EMBL" id="BMZG01000003">
    <property type="protein sequence ID" value="GHA68034.1"/>
    <property type="molecule type" value="Genomic_DNA"/>
</dbReference>
<gene>
    <name evidence="8" type="primary">rhtB</name>
    <name evidence="8" type="ORF">GCM10009007_05780</name>
</gene>
<evidence type="ECO:0000313" key="9">
    <source>
        <dbReference type="Proteomes" id="UP000614287"/>
    </source>
</evidence>
<evidence type="ECO:0000256" key="5">
    <source>
        <dbReference type="ARBA" id="ARBA00022989"/>
    </source>
</evidence>
<evidence type="ECO:0000256" key="2">
    <source>
        <dbReference type="ARBA" id="ARBA00007928"/>
    </source>
</evidence>
<keyword evidence="9" id="KW-1185">Reference proteome</keyword>
<dbReference type="AlphaFoldDB" id="A0A8J3CLZ4"/>
<reference evidence="8" key="2">
    <citation type="submission" date="2020-09" db="EMBL/GenBank/DDBJ databases">
        <authorList>
            <person name="Sun Q."/>
            <person name="Kim S."/>
        </authorList>
    </citation>
    <scope>NUCLEOTIDE SEQUENCE</scope>
    <source>
        <strain evidence="8">KCTC 32501</strain>
    </source>
</reference>
<reference evidence="8" key="1">
    <citation type="journal article" date="2014" name="Int. J. Syst. Evol. Microbiol.">
        <title>Complete genome sequence of Corynebacterium casei LMG S-19264T (=DSM 44701T), isolated from a smear-ripened cheese.</title>
        <authorList>
            <consortium name="US DOE Joint Genome Institute (JGI-PGF)"/>
            <person name="Walter F."/>
            <person name="Albersmeier A."/>
            <person name="Kalinowski J."/>
            <person name="Ruckert C."/>
        </authorList>
    </citation>
    <scope>NUCLEOTIDE SEQUENCE</scope>
    <source>
        <strain evidence="8">KCTC 32501</strain>
    </source>
</reference>
<dbReference type="PANTHER" id="PTHR30086:SF14">
    <property type="entry name" value="HOMOSERINE_HOMOSERINE LACTONE EFFLUX PROTEIN"/>
    <property type="match status" value="1"/>
</dbReference>
<keyword evidence="4 7" id="KW-0812">Transmembrane</keyword>
<evidence type="ECO:0000256" key="4">
    <source>
        <dbReference type="ARBA" id="ARBA00022692"/>
    </source>
</evidence>
<evidence type="ECO:0000313" key="8">
    <source>
        <dbReference type="EMBL" id="GHA68034.1"/>
    </source>
</evidence>